<evidence type="ECO:0000313" key="2">
    <source>
        <dbReference type="EMBL" id="PRQ37899.1"/>
    </source>
</evidence>
<keyword evidence="1" id="KW-1133">Transmembrane helix</keyword>
<dbReference type="Proteomes" id="UP000238479">
    <property type="component" value="Chromosome 4"/>
</dbReference>
<protein>
    <submittedName>
        <fullName evidence="2">Uncharacterized protein</fullName>
    </submittedName>
</protein>
<proteinExistence type="predicted"/>
<keyword evidence="1" id="KW-0812">Transmembrane</keyword>
<evidence type="ECO:0000313" key="3">
    <source>
        <dbReference type="Proteomes" id="UP000238479"/>
    </source>
</evidence>
<dbReference type="EMBL" id="PDCK01000042">
    <property type="protein sequence ID" value="PRQ37899.1"/>
    <property type="molecule type" value="Genomic_DNA"/>
</dbReference>
<comment type="caution">
    <text evidence="2">The sequence shown here is derived from an EMBL/GenBank/DDBJ whole genome shotgun (WGS) entry which is preliminary data.</text>
</comment>
<sequence>MEAWLVDKYVRPNIWIVVGLILALLLELGISSFFQYKILSTHLFQALESSSSLIIEFRGGRRRRSFG</sequence>
<gene>
    <name evidence="2" type="ORF">RchiOBHm_Chr4g0407771</name>
</gene>
<name>A0A2P6QUS3_ROSCH</name>
<accession>A0A2P6QUS3</accession>
<organism evidence="2 3">
    <name type="scientific">Rosa chinensis</name>
    <name type="common">China rose</name>
    <dbReference type="NCBI Taxonomy" id="74649"/>
    <lineage>
        <taxon>Eukaryota</taxon>
        <taxon>Viridiplantae</taxon>
        <taxon>Streptophyta</taxon>
        <taxon>Embryophyta</taxon>
        <taxon>Tracheophyta</taxon>
        <taxon>Spermatophyta</taxon>
        <taxon>Magnoliopsida</taxon>
        <taxon>eudicotyledons</taxon>
        <taxon>Gunneridae</taxon>
        <taxon>Pentapetalae</taxon>
        <taxon>rosids</taxon>
        <taxon>fabids</taxon>
        <taxon>Rosales</taxon>
        <taxon>Rosaceae</taxon>
        <taxon>Rosoideae</taxon>
        <taxon>Rosoideae incertae sedis</taxon>
        <taxon>Rosa</taxon>
    </lineage>
</organism>
<evidence type="ECO:0000256" key="1">
    <source>
        <dbReference type="SAM" id="Phobius"/>
    </source>
</evidence>
<keyword evidence="3" id="KW-1185">Reference proteome</keyword>
<feature type="transmembrane region" description="Helical" evidence="1">
    <location>
        <begin position="14"/>
        <end position="34"/>
    </location>
</feature>
<dbReference type="Gramene" id="PRQ37899">
    <property type="protein sequence ID" value="PRQ37899"/>
    <property type="gene ID" value="RchiOBHm_Chr4g0407771"/>
</dbReference>
<dbReference type="AlphaFoldDB" id="A0A2P6QUS3"/>
<reference evidence="2 3" key="1">
    <citation type="journal article" date="2018" name="Nat. Genet.">
        <title>The Rosa genome provides new insights in the design of modern roses.</title>
        <authorList>
            <person name="Bendahmane M."/>
        </authorList>
    </citation>
    <scope>NUCLEOTIDE SEQUENCE [LARGE SCALE GENOMIC DNA]</scope>
    <source>
        <strain evidence="3">cv. Old Blush</strain>
    </source>
</reference>
<keyword evidence="1" id="KW-0472">Membrane</keyword>